<feature type="compositionally biased region" description="Polar residues" evidence="1">
    <location>
        <begin position="74"/>
        <end position="87"/>
    </location>
</feature>
<organism evidence="2 3">
    <name type="scientific">Streptomyces sioyaensis</name>
    <dbReference type="NCBI Taxonomy" id="67364"/>
    <lineage>
        <taxon>Bacteria</taxon>
        <taxon>Bacillati</taxon>
        <taxon>Actinomycetota</taxon>
        <taxon>Actinomycetes</taxon>
        <taxon>Kitasatosporales</taxon>
        <taxon>Streptomycetaceae</taxon>
        <taxon>Streptomyces</taxon>
    </lineage>
</organism>
<feature type="compositionally biased region" description="Polar residues" evidence="1">
    <location>
        <begin position="49"/>
        <end position="62"/>
    </location>
</feature>
<gene>
    <name evidence="2" type="ORF">EST54_18920</name>
</gene>
<dbReference type="SUPFAM" id="SSF53756">
    <property type="entry name" value="UDP-Glycosyltransferase/glycogen phosphorylase"/>
    <property type="match status" value="1"/>
</dbReference>
<feature type="region of interest" description="Disordered" evidence="1">
    <location>
        <begin position="36"/>
        <end position="87"/>
    </location>
</feature>
<evidence type="ECO:0000313" key="2">
    <source>
        <dbReference type="EMBL" id="RXS65346.1"/>
    </source>
</evidence>
<dbReference type="Proteomes" id="UP000289482">
    <property type="component" value="Unassembled WGS sequence"/>
</dbReference>
<proteinExistence type="predicted"/>
<evidence type="ECO:0000256" key="1">
    <source>
        <dbReference type="SAM" id="MobiDB-lite"/>
    </source>
</evidence>
<name>A0A4Q1QU75_9ACTN</name>
<evidence type="ECO:0000313" key="3">
    <source>
        <dbReference type="Proteomes" id="UP000289482"/>
    </source>
</evidence>
<accession>A0A4Q1QU75</accession>
<protein>
    <submittedName>
        <fullName evidence="2">Uncharacterized protein</fullName>
    </submittedName>
</protein>
<reference evidence="2 3" key="1">
    <citation type="submission" date="2019-01" db="EMBL/GenBank/DDBJ databases">
        <title>Draft genome sequences of the type strain Streptomyces sioyaensis DSM 40032 and its novel strain, TM32, a thermotolerant antibiotics-producing actinobacterium.</title>
        <authorList>
            <person name="Nakaew N."/>
            <person name="Lumyong S."/>
            <person name="Sloan W.T."/>
            <person name="Sungthong R."/>
        </authorList>
    </citation>
    <scope>NUCLEOTIDE SEQUENCE [LARGE SCALE GENOMIC DNA]</scope>
    <source>
        <strain evidence="2 3">DSM 40032</strain>
    </source>
</reference>
<sequence>MRVLLSTYAGRGDVEPVRGPEVQLRVLGAEVRGCAPPAWTERPADSSEGRQSGMRTCSTRGSTGWEAPVIRSATAVQRSTAASEVSQ</sequence>
<keyword evidence="3" id="KW-1185">Reference proteome</keyword>
<dbReference type="EMBL" id="SDIF01000052">
    <property type="protein sequence ID" value="RXS65346.1"/>
    <property type="molecule type" value="Genomic_DNA"/>
</dbReference>
<comment type="caution">
    <text evidence="2">The sequence shown here is derived from an EMBL/GenBank/DDBJ whole genome shotgun (WGS) entry which is preliminary data.</text>
</comment>
<dbReference type="Gene3D" id="3.40.50.2000">
    <property type="entry name" value="Glycogen Phosphorylase B"/>
    <property type="match status" value="1"/>
</dbReference>
<dbReference type="AlphaFoldDB" id="A0A4Q1QU75"/>